<reference evidence="1 2" key="1">
    <citation type="submission" date="2014-04" db="EMBL/GenBank/DDBJ databases">
        <authorList>
            <consortium name="DOE Joint Genome Institute"/>
            <person name="Kuo A."/>
            <person name="Tarkka M."/>
            <person name="Buscot F."/>
            <person name="Kohler A."/>
            <person name="Nagy L.G."/>
            <person name="Floudas D."/>
            <person name="Copeland A."/>
            <person name="Barry K.W."/>
            <person name="Cichocki N."/>
            <person name="Veneault-Fourrey C."/>
            <person name="LaButti K."/>
            <person name="Lindquist E.A."/>
            <person name="Lipzen A."/>
            <person name="Lundell T."/>
            <person name="Morin E."/>
            <person name="Murat C."/>
            <person name="Sun H."/>
            <person name="Tunlid A."/>
            <person name="Henrissat B."/>
            <person name="Grigoriev I.V."/>
            <person name="Hibbett D.S."/>
            <person name="Martin F."/>
            <person name="Nordberg H.P."/>
            <person name="Cantor M.N."/>
            <person name="Hua S.X."/>
        </authorList>
    </citation>
    <scope>NUCLEOTIDE SEQUENCE [LARGE SCALE GENOMIC DNA]</scope>
    <source>
        <strain evidence="1 2">F 1598</strain>
    </source>
</reference>
<protein>
    <submittedName>
        <fullName evidence="1">Uncharacterized protein</fullName>
    </submittedName>
</protein>
<dbReference type="Proteomes" id="UP000054166">
    <property type="component" value="Unassembled WGS sequence"/>
</dbReference>
<gene>
    <name evidence="1" type="ORF">PILCRDRAFT_9873</name>
</gene>
<dbReference type="OrthoDB" id="2757952at2759"/>
<proteinExistence type="predicted"/>
<dbReference type="AlphaFoldDB" id="A0A0C3BRL6"/>
<dbReference type="EMBL" id="KN833006">
    <property type="protein sequence ID" value="KIM79982.1"/>
    <property type="molecule type" value="Genomic_DNA"/>
</dbReference>
<reference evidence="2" key="2">
    <citation type="submission" date="2015-01" db="EMBL/GenBank/DDBJ databases">
        <title>Evolutionary Origins and Diversification of the Mycorrhizal Mutualists.</title>
        <authorList>
            <consortium name="DOE Joint Genome Institute"/>
            <consortium name="Mycorrhizal Genomics Consortium"/>
            <person name="Kohler A."/>
            <person name="Kuo A."/>
            <person name="Nagy L.G."/>
            <person name="Floudas D."/>
            <person name="Copeland A."/>
            <person name="Barry K.W."/>
            <person name="Cichocki N."/>
            <person name="Veneault-Fourrey C."/>
            <person name="LaButti K."/>
            <person name="Lindquist E.A."/>
            <person name="Lipzen A."/>
            <person name="Lundell T."/>
            <person name="Morin E."/>
            <person name="Murat C."/>
            <person name="Riley R."/>
            <person name="Ohm R."/>
            <person name="Sun H."/>
            <person name="Tunlid A."/>
            <person name="Henrissat B."/>
            <person name="Grigoriev I.V."/>
            <person name="Hibbett D.S."/>
            <person name="Martin F."/>
        </authorList>
    </citation>
    <scope>NUCLEOTIDE SEQUENCE [LARGE SCALE GENOMIC DNA]</scope>
    <source>
        <strain evidence="2">F 1598</strain>
    </source>
</reference>
<keyword evidence="2" id="KW-1185">Reference proteome</keyword>
<sequence>MSSEESNCGDVDEDTWKAKAEKYEDRGVKALEVRHKNWRSTEVNCLYYALDKEAFKSTTALHARFHGFKENASDKVPKGDAPLQCMSFDLNLLKIENSELGKDDLRALEAWESWEFAVDDE</sequence>
<accession>A0A0C3BRL6</accession>
<dbReference type="InParanoid" id="A0A0C3BRL6"/>
<dbReference type="HOGENOM" id="CLU_2038917_0_0_1"/>
<organism evidence="1 2">
    <name type="scientific">Piloderma croceum (strain F 1598)</name>
    <dbReference type="NCBI Taxonomy" id="765440"/>
    <lineage>
        <taxon>Eukaryota</taxon>
        <taxon>Fungi</taxon>
        <taxon>Dikarya</taxon>
        <taxon>Basidiomycota</taxon>
        <taxon>Agaricomycotina</taxon>
        <taxon>Agaricomycetes</taxon>
        <taxon>Agaricomycetidae</taxon>
        <taxon>Atheliales</taxon>
        <taxon>Atheliaceae</taxon>
        <taxon>Piloderma</taxon>
    </lineage>
</organism>
<name>A0A0C3BRL6_PILCF</name>
<evidence type="ECO:0000313" key="1">
    <source>
        <dbReference type="EMBL" id="KIM79982.1"/>
    </source>
</evidence>
<evidence type="ECO:0000313" key="2">
    <source>
        <dbReference type="Proteomes" id="UP000054166"/>
    </source>
</evidence>